<proteinExistence type="predicted"/>
<feature type="transmembrane region" description="Helical" evidence="6">
    <location>
        <begin position="99"/>
        <end position="122"/>
    </location>
</feature>
<evidence type="ECO:0000256" key="2">
    <source>
        <dbReference type="ARBA" id="ARBA00022692"/>
    </source>
</evidence>
<evidence type="ECO:0000256" key="5">
    <source>
        <dbReference type="SAM" id="MobiDB-lite"/>
    </source>
</evidence>
<keyword evidence="3 6" id="KW-1133">Transmembrane helix</keyword>
<dbReference type="GO" id="GO:0016020">
    <property type="term" value="C:membrane"/>
    <property type="evidence" value="ECO:0007669"/>
    <property type="project" value="UniProtKB-SubCell"/>
</dbReference>
<name>A0ABD2QEV7_9PLAT</name>
<dbReference type="Proteomes" id="UP001626550">
    <property type="component" value="Unassembled WGS sequence"/>
</dbReference>
<dbReference type="PANTHER" id="PTHR21676">
    <property type="entry name" value="PROTEIN STUM"/>
    <property type="match status" value="1"/>
</dbReference>
<evidence type="ECO:0000256" key="3">
    <source>
        <dbReference type="ARBA" id="ARBA00022989"/>
    </source>
</evidence>
<keyword evidence="2 6" id="KW-0812">Transmembrane</keyword>
<evidence type="ECO:0000313" key="8">
    <source>
        <dbReference type="Proteomes" id="UP001626550"/>
    </source>
</evidence>
<comment type="subcellular location">
    <subcellularLocation>
        <location evidence="1">Membrane</location>
        <topology evidence="1">Multi-pass membrane protein</topology>
    </subcellularLocation>
</comment>
<gene>
    <name evidence="7" type="ORF">Ciccas_003261</name>
</gene>
<organism evidence="7 8">
    <name type="scientific">Cichlidogyrus casuarinus</name>
    <dbReference type="NCBI Taxonomy" id="1844966"/>
    <lineage>
        <taxon>Eukaryota</taxon>
        <taxon>Metazoa</taxon>
        <taxon>Spiralia</taxon>
        <taxon>Lophotrochozoa</taxon>
        <taxon>Platyhelminthes</taxon>
        <taxon>Monogenea</taxon>
        <taxon>Monopisthocotylea</taxon>
        <taxon>Dactylogyridea</taxon>
        <taxon>Ancyrocephalidae</taxon>
        <taxon>Cichlidogyrus</taxon>
    </lineage>
</organism>
<dbReference type="InterPro" id="IPR026673">
    <property type="entry name" value="SPEC3/Stum"/>
</dbReference>
<comment type="caution">
    <text evidence="7">The sequence shown here is derived from an EMBL/GenBank/DDBJ whole genome shotgun (WGS) entry which is preliminary data.</text>
</comment>
<dbReference type="AlphaFoldDB" id="A0ABD2QEV7"/>
<keyword evidence="8" id="KW-1185">Reference proteome</keyword>
<accession>A0ABD2QEV7</accession>
<sequence length="171" mass="19652">MRRLSINPRPDSLTPTRPVLDDLEEDLDEHTDNSITNGYEAENNFGRSDSNLSDIQEHQLDPYDPFEESNSDGTMLSGILLICVQDQTPRSYKPGSRNVIFNLLVGICQLFTITLLFVGWFWSLAWGVEMILRSTYLRKRQNRKNKRNSILKVQTMRAFLGQSIEPVSSQK</sequence>
<keyword evidence="4 6" id="KW-0472">Membrane</keyword>
<evidence type="ECO:0000256" key="1">
    <source>
        <dbReference type="ARBA" id="ARBA00004141"/>
    </source>
</evidence>
<protein>
    <submittedName>
        <fullName evidence="7">Uncharacterized protein</fullName>
    </submittedName>
</protein>
<evidence type="ECO:0000256" key="4">
    <source>
        <dbReference type="ARBA" id="ARBA00023136"/>
    </source>
</evidence>
<dbReference type="PANTHER" id="PTHR21676:SF7">
    <property type="entry name" value="PROTEIN SPEC3"/>
    <property type="match status" value="1"/>
</dbReference>
<dbReference type="Pfam" id="PF15795">
    <property type="entry name" value="Spec3"/>
    <property type="match status" value="1"/>
</dbReference>
<evidence type="ECO:0000256" key="6">
    <source>
        <dbReference type="SAM" id="Phobius"/>
    </source>
</evidence>
<dbReference type="EMBL" id="JBJKFK010000290">
    <property type="protein sequence ID" value="KAL3318076.1"/>
    <property type="molecule type" value="Genomic_DNA"/>
</dbReference>
<evidence type="ECO:0000313" key="7">
    <source>
        <dbReference type="EMBL" id="KAL3318076.1"/>
    </source>
</evidence>
<feature type="region of interest" description="Disordered" evidence="5">
    <location>
        <begin position="1"/>
        <end position="51"/>
    </location>
</feature>
<reference evidence="7 8" key="1">
    <citation type="submission" date="2024-11" db="EMBL/GenBank/DDBJ databases">
        <title>Adaptive evolution of stress response genes in parasites aligns with host niche diversity.</title>
        <authorList>
            <person name="Hahn C."/>
            <person name="Resl P."/>
        </authorList>
    </citation>
    <scope>NUCLEOTIDE SEQUENCE [LARGE SCALE GENOMIC DNA]</scope>
    <source>
        <strain evidence="7">EGGRZ-B1_66</strain>
        <tissue evidence="7">Body</tissue>
    </source>
</reference>